<accession>A0A5C3M896</accession>
<keyword evidence="2" id="KW-1185">Reference proteome</keyword>
<reference evidence="1 2" key="1">
    <citation type="journal article" date="2019" name="Nat. Ecol. Evol.">
        <title>Megaphylogeny resolves global patterns of mushroom evolution.</title>
        <authorList>
            <person name="Varga T."/>
            <person name="Krizsan K."/>
            <person name="Foldi C."/>
            <person name="Dima B."/>
            <person name="Sanchez-Garcia M."/>
            <person name="Sanchez-Ramirez S."/>
            <person name="Szollosi G.J."/>
            <person name="Szarkandi J.G."/>
            <person name="Papp V."/>
            <person name="Albert L."/>
            <person name="Andreopoulos W."/>
            <person name="Angelini C."/>
            <person name="Antonin V."/>
            <person name="Barry K.W."/>
            <person name="Bougher N.L."/>
            <person name="Buchanan P."/>
            <person name="Buyck B."/>
            <person name="Bense V."/>
            <person name="Catcheside P."/>
            <person name="Chovatia M."/>
            <person name="Cooper J."/>
            <person name="Damon W."/>
            <person name="Desjardin D."/>
            <person name="Finy P."/>
            <person name="Geml J."/>
            <person name="Haridas S."/>
            <person name="Hughes K."/>
            <person name="Justo A."/>
            <person name="Karasinski D."/>
            <person name="Kautmanova I."/>
            <person name="Kiss B."/>
            <person name="Kocsube S."/>
            <person name="Kotiranta H."/>
            <person name="LaButti K.M."/>
            <person name="Lechner B.E."/>
            <person name="Liimatainen K."/>
            <person name="Lipzen A."/>
            <person name="Lukacs Z."/>
            <person name="Mihaltcheva S."/>
            <person name="Morgado L.N."/>
            <person name="Niskanen T."/>
            <person name="Noordeloos M.E."/>
            <person name="Ohm R.A."/>
            <person name="Ortiz-Santana B."/>
            <person name="Ovrebo C."/>
            <person name="Racz N."/>
            <person name="Riley R."/>
            <person name="Savchenko A."/>
            <person name="Shiryaev A."/>
            <person name="Soop K."/>
            <person name="Spirin V."/>
            <person name="Szebenyi C."/>
            <person name="Tomsovsky M."/>
            <person name="Tulloss R.E."/>
            <person name="Uehling J."/>
            <person name="Grigoriev I.V."/>
            <person name="Vagvolgyi C."/>
            <person name="Papp T."/>
            <person name="Martin F.M."/>
            <person name="Miettinen O."/>
            <person name="Hibbett D.S."/>
            <person name="Nagy L.G."/>
        </authorList>
    </citation>
    <scope>NUCLEOTIDE SEQUENCE [LARGE SCALE GENOMIC DNA]</scope>
    <source>
        <strain evidence="1 2">CBS 166.37</strain>
    </source>
</reference>
<name>A0A5C3M896_9AGAR</name>
<evidence type="ECO:0000313" key="2">
    <source>
        <dbReference type="Proteomes" id="UP000308652"/>
    </source>
</evidence>
<dbReference type="AlphaFoldDB" id="A0A5C3M896"/>
<dbReference type="EMBL" id="ML213595">
    <property type="protein sequence ID" value="TFK41077.1"/>
    <property type="molecule type" value="Genomic_DNA"/>
</dbReference>
<evidence type="ECO:0000313" key="1">
    <source>
        <dbReference type="EMBL" id="TFK41077.1"/>
    </source>
</evidence>
<sequence length="123" mass="13807">MPAPIQTYEVLLDFTNDLHDSVTVQLLRDYGRNTSATVLLHPTDTVTLVLESGSVYHYAIKTRSKVANVTARSWRDMDCPISHLFAATSPAPQTPTNTQPVNVNGISVDRVWRDHRCCIWNDP</sequence>
<dbReference type="Proteomes" id="UP000308652">
    <property type="component" value="Unassembled WGS sequence"/>
</dbReference>
<dbReference type="OrthoDB" id="3249150at2759"/>
<proteinExistence type="predicted"/>
<organism evidence="1 2">
    <name type="scientific">Crucibulum laeve</name>
    <dbReference type="NCBI Taxonomy" id="68775"/>
    <lineage>
        <taxon>Eukaryota</taxon>
        <taxon>Fungi</taxon>
        <taxon>Dikarya</taxon>
        <taxon>Basidiomycota</taxon>
        <taxon>Agaricomycotina</taxon>
        <taxon>Agaricomycetes</taxon>
        <taxon>Agaricomycetidae</taxon>
        <taxon>Agaricales</taxon>
        <taxon>Agaricineae</taxon>
        <taxon>Nidulariaceae</taxon>
        <taxon>Crucibulum</taxon>
    </lineage>
</organism>
<gene>
    <name evidence="1" type="ORF">BDQ12DRAFT_423028</name>
</gene>
<protein>
    <submittedName>
        <fullName evidence="1">Uncharacterized protein</fullName>
    </submittedName>
</protein>